<accession>A0A512BVT1</accession>
<organism evidence="1 2">
    <name type="scientific">Microvirga aerophila</name>
    <dbReference type="NCBI Taxonomy" id="670291"/>
    <lineage>
        <taxon>Bacteria</taxon>
        <taxon>Pseudomonadati</taxon>
        <taxon>Pseudomonadota</taxon>
        <taxon>Alphaproteobacteria</taxon>
        <taxon>Hyphomicrobiales</taxon>
        <taxon>Methylobacteriaceae</taxon>
        <taxon>Microvirga</taxon>
    </lineage>
</organism>
<name>A0A512BVT1_9HYPH</name>
<dbReference type="SUPFAM" id="SSF46565">
    <property type="entry name" value="Chaperone J-domain"/>
    <property type="match status" value="1"/>
</dbReference>
<reference evidence="1 2" key="1">
    <citation type="submission" date="2019-07" db="EMBL/GenBank/DDBJ databases">
        <title>Whole genome shotgun sequence of Microvirga aerophila NBRC 106136.</title>
        <authorList>
            <person name="Hosoyama A."/>
            <person name="Uohara A."/>
            <person name="Ohji S."/>
            <person name="Ichikawa N."/>
        </authorList>
    </citation>
    <scope>NUCLEOTIDE SEQUENCE [LARGE SCALE GENOMIC DNA]</scope>
    <source>
        <strain evidence="1 2">NBRC 106136</strain>
    </source>
</reference>
<dbReference type="InterPro" id="IPR036869">
    <property type="entry name" value="J_dom_sf"/>
</dbReference>
<evidence type="ECO:0000313" key="1">
    <source>
        <dbReference type="EMBL" id="GEO16050.1"/>
    </source>
</evidence>
<gene>
    <name evidence="1" type="ORF">MAE02_37460</name>
</gene>
<evidence type="ECO:0008006" key="3">
    <source>
        <dbReference type="Google" id="ProtNLM"/>
    </source>
</evidence>
<keyword evidence="2" id="KW-1185">Reference proteome</keyword>
<proteinExistence type="predicted"/>
<evidence type="ECO:0000313" key="2">
    <source>
        <dbReference type="Proteomes" id="UP000321085"/>
    </source>
</evidence>
<dbReference type="AlphaFoldDB" id="A0A512BVT1"/>
<dbReference type="EMBL" id="BJYU01000054">
    <property type="protein sequence ID" value="GEO16050.1"/>
    <property type="molecule type" value="Genomic_DNA"/>
</dbReference>
<dbReference type="Proteomes" id="UP000321085">
    <property type="component" value="Unassembled WGS sequence"/>
</dbReference>
<sequence>MKQERDNAIALISFLVSERKILRSHIANLNRPDTPAQRLYARVGLHEGCPDFIVGAARTAYRKALHPDRKPERHRVEAERRFKEAEGAFEEIKRLRSR</sequence>
<protein>
    <recommendedName>
        <fullName evidence="3">J domain-containing protein</fullName>
    </recommendedName>
</protein>
<comment type="caution">
    <text evidence="1">The sequence shown here is derived from an EMBL/GenBank/DDBJ whole genome shotgun (WGS) entry which is preliminary data.</text>
</comment>